<evidence type="ECO:0000259" key="7">
    <source>
        <dbReference type="SMART" id="SM01069"/>
    </source>
</evidence>
<accession>A0AAV5SQ93</accession>
<feature type="region of interest" description="Disordered" evidence="6">
    <location>
        <begin position="50"/>
        <end position="84"/>
    </location>
</feature>
<dbReference type="Pfam" id="PF03234">
    <property type="entry name" value="CDC37_N"/>
    <property type="match status" value="1"/>
</dbReference>
<dbReference type="Proteomes" id="UP001432027">
    <property type="component" value="Unassembled WGS sequence"/>
</dbReference>
<comment type="similarity">
    <text evidence="2">Belongs to the CDC37 family.</text>
</comment>
<evidence type="ECO:0000256" key="3">
    <source>
        <dbReference type="ARBA" id="ARBA00022490"/>
    </source>
</evidence>
<organism evidence="10 11">
    <name type="scientific">Pristionchus entomophagus</name>
    <dbReference type="NCBI Taxonomy" id="358040"/>
    <lineage>
        <taxon>Eukaryota</taxon>
        <taxon>Metazoa</taxon>
        <taxon>Ecdysozoa</taxon>
        <taxon>Nematoda</taxon>
        <taxon>Chromadorea</taxon>
        <taxon>Rhabditida</taxon>
        <taxon>Rhabditina</taxon>
        <taxon>Diplogasteromorpha</taxon>
        <taxon>Diplogasteroidea</taxon>
        <taxon>Neodiplogasteridae</taxon>
        <taxon>Pristionchus</taxon>
    </lineage>
</organism>
<keyword evidence="3" id="KW-0963">Cytoplasm</keyword>
<dbReference type="InterPro" id="IPR013855">
    <property type="entry name" value="Cdc37_N_dom"/>
</dbReference>
<dbReference type="InterPro" id="IPR038189">
    <property type="entry name" value="Cdc37_Hsp90-bd_sf"/>
</dbReference>
<feature type="domain" description="Cdc37 N-terminal" evidence="9">
    <location>
        <begin position="8"/>
        <end position="131"/>
    </location>
</feature>
<dbReference type="GO" id="GO:0051082">
    <property type="term" value="F:unfolded protein binding"/>
    <property type="evidence" value="ECO:0007669"/>
    <property type="project" value="TreeGrafter"/>
</dbReference>
<dbReference type="InterPro" id="IPR013874">
    <property type="entry name" value="Cdc37_Hsp90-bd"/>
</dbReference>
<dbReference type="FunFam" id="1.20.58.610:FF:000001">
    <property type="entry name" value="Hsp90 co-chaperone Cdc37-like 1"/>
    <property type="match status" value="1"/>
</dbReference>
<dbReference type="GO" id="GO:0006457">
    <property type="term" value="P:protein folding"/>
    <property type="evidence" value="ECO:0007669"/>
    <property type="project" value="TreeGrafter"/>
</dbReference>
<evidence type="ECO:0000313" key="11">
    <source>
        <dbReference type="Proteomes" id="UP001432027"/>
    </source>
</evidence>
<dbReference type="InterPro" id="IPR013873">
    <property type="entry name" value="Cdc37_C"/>
</dbReference>
<dbReference type="GO" id="GO:0031072">
    <property type="term" value="F:heat shock protein binding"/>
    <property type="evidence" value="ECO:0007669"/>
    <property type="project" value="TreeGrafter"/>
</dbReference>
<comment type="subcellular location">
    <subcellularLocation>
        <location evidence="1">Cytoplasm</location>
    </subcellularLocation>
</comment>
<name>A0AAV5SQ93_9BILA</name>
<evidence type="ECO:0000256" key="1">
    <source>
        <dbReference type="ARBA" id="ARBA00004496"/>
    </source>
</evidence>
<feature type="domain" description="Cdc37 C-terminal" evidence="7">
    <location>
        <begin position="298"/>
        <end position="373"/>
    </location>
</feature>
<dbReference type="PANTHER" id="PTHR12800:SF4">
    <property type="entry name" value="HSP90 CO-CHAPERONE CDC37"/>
    <property type="match status" value="1"/>
</dbReference>
<dbReference type="Gene3D" id="6.10.140.250">
    <property type="match status" value="1"/>
</dbReference>
<dbReference type="GO" id="GO:0051087">
    <property type="term" value="F:protein-folding chaperone binding"/>
    <property type="evidence" value="ECO:0007669"/>
    <property type="project" value="TreeGrafter"/>
</dbReference>
<protein>
    <recommendedName>
        <fullName evidence="5">Hsp90 chaperone protein kinase-targeting subunit</fullName>
    </recommendedName>
</protein>
<gene>
    <name evidence="10" type="ORF">PENTCL1PPCAC_6950</name>
</gene>
<evidence type="ECO:0000256" key="2">
    <source>
        <dbReference type="ARBA" id="ARBA00006222"/>
    </source>
</evidence>
<dbReference type="GO" id="GO:0019901">
    <property type="term" value="F:protein kinase binding"/>
    <property type="evidence" value="ECO:0007669"/>
    <property type="project" value="InterPro"/>
</dbReference>
<dbReference type="GO" id="GO:0050821">
    <property type="term" value="P:protein stabilization"/>
    <property type="evidence" value="ECO:0007669"/>
    <property type="project" value="TreeGrafter"/>
</dbReference>
<dbReference type="InterPro" id="IPR004918">
    <property type="entry name" value="Cdc37"/>
</dbReference>
<feature type="domain" description="Cdc37 Hsp90 binding" evidence="8">
    <location>
        <begin position="119"/>
        <end position="292"/>
    </location>
</feature>
<dbReference type="SMART" id="SM01069">
    <property type="entry name" value="CDC37_C"/>
    <property type="match status" value="1"/>
</dbReference>
<sequence length="375" mass="43794">SFLCQIMPIDYSKWKNIEVSDDEDDTHPNIDTPSLFRWRHQARLERMAEQKLEKEELDKQKGNTNSKIEDLNKKLADSSISEEEKKKAEAEIAEIKRQEEEFRKKEAELEEKERLQPWNVDTIGTVKMDKSRITKVGEKKPETKTMSEEEDSKRMYKYFEDHESKLKTFSRIEGLEKTEEYMLEYPLLASEYAVNWITIEALNLAIEDKDDKQMCVVAEQCIVLQYLLELAKSLRAEPTNTNMIKNFFKKFRAADPSYMKVFHDEVTSFQGRLRLRAKQKRDDALAEYESEEKQKRISEAPGGLDPQEVFESLPAEMREAFESREVSRLQEIASNMDEEVFTYHLKRCIDSGLWVPNANAEEEPDGAQPSTSTAD</sequence>
<dbReference type="Pfam" id="PF08565">
    <property type="entry name" value="CDC37_M"/>
    <property type="match status" value="1"/>
</dbReference>
<keyword evidence="4" id="KW-0143">Chaperone</keyword>
<reference evidence="10" key="1">
    <citation type="submission" date="2023-10" db="EMBL/GenBank/DDBJ databases">
        <title>Genome assembly of Pristionchus species.</title>
        <authorList>
            <person name="Yoshida K."/>
            <person name="Sommer R.J."/>
        </authorList>
    </citation>
    <scope>NUCLEOTIDE SEQUENCE</scope>
    <source>
        <strain evidence="10">RS0144</strain>
    </source>
</reference>
<comment type="caution">
    <text evidence="10">The sequence shown here is derived from an EMBL/GenBank/DDBJ whole genome shotgun (WGS) entry which is preliminary data.</text>
</comment>
<evidence type="ECO:0000313" key="10">
    <source>
        <dbReference type="EMBL" id="GMS84775.1"/>
    </source>
</evidence>
<evidence type="ECO:0000256" key="5">
    <source>
        <dbReference type="ARBA" id="ARBA00031396"/>
    </source>
</evidence>
<evidence type="ECO:0000256" key="6">
    <source>
        <dbReference type="SAM" id="MobiDB-lite"/>
    </source>
</evidence>
<dbReference type="AlphaFoldDB" id="A0AAV5SQ93"/>
<proteinExistence type="inferred from homology"/>
<dbReference type="SMART" id="SM01070">
    <property type="entry name" value="CDC37_M"/>
    <property type="match status" value="1"/>
</dbReference>
<feature type="region of interest" description="Disordered" evidence="6">
    <location>
        <begin position="286"/>
        <end position="307"/>
    </location>
</feature>
<dbReference type="GO" id="GO:0005737">
    <property type="term" value="C:cytoplasm"/>
    <property type="evidence" value="ECO:0007669"/>
    <property type="project" value="UniProtKB-SubCell"/>
</dbReference>
<dbReference type="EMBL" id="BTSX01000002">
    <property type="protein sequence ID" value="GMS84775.1"/>
    <property type="molecule type" value="Genomic_DNA"/>
</dbReference>
<dbReference type="Gene3D" id="1.20.58.610">
    <property type="entry name" value="Cdc37, Hsp90 binding domain"/>
    <property type="match status" value="1"/>
</dbReference>
<dbReference type="PANTHER" id="PTHR12800">
    <property type="entry name" value="CDC37-RELATED"/>
    <property type="match status" value="1"/>
</dbReference>
<evidence type="ECO:0000256" key="4">
    <source>
        <dbReference type="ARBA" id="ARBA00023186"/>
    </source>
</evidence>
<dbReference type="Pfam" id="PF08564">
    <property type="entry name" value="CDC37_C"/>
    <property type="match status" value="1"/>
</dbReference>
<dbReference type="SMART" id="SM01071">
    <property type="entry name" value="CDC37_N"/>
    <property type="match status" value="1"/>
</dbReference>
<keyword evidence="11" id="KW-1185">Reference proteome</keyword>
<feature type="non-terminal residue" evidence="10">
    <location>
        <position position="1"/>
    </location>
</feature>
<evidence type="ECO:0000259" key="8">
    <source>
        <dbReference type="SMART" id="SM01070"/>
    </source>
</evidence>
<evidence type="ECO:0000259" key="9">
    <source>
        <dbReference type="SMART" id="SM01071"/>
    </source>
</evidence>
<dbReference type="SUPFAM" id="SSF101391">
    <property type="entry name" value="Hsp90 co-chaperone CDC37"/>
    <property type="match status" value="1"/>
</dbReference>